<organism evidence="1 2">
    <name type="scientific">Riemerella columbipharyngis</name>
    <dbReference type="NCBI Taxonomy" id="1071918"/>
    <lineage>
        <taxon>Bacteria</taxon>
        <taxon>Pseudomonadati</taxon>
        <taxon>Bacteroidota</taxon>
        <taxon>Flavobacteriia</taxon>
        <taxon>Flavobacteriales</taxon>
        <taxon>Weeksellaceae</taxon>
        <taxon>Riemerella</taxon>
    </lineage>
</organism>
<protein>
    <recommendedName>
        <fullName evidence="3">HD domain-containing protein</fullName>
    </recommendedName>
</protein>
<keyword evidence="2" id="KW-1185">Reference proteome</keyword>
<dbReference type="SUPFAM" id="SSF109604">
    <property type="entry name" value="HD-domain/PDEase-like"/>
    <property type="match status" value="1"/>
</dbReference>
<evidence type="ECO:0008006" key="3">
    <source>
        <dbReference type="Google" id="ProtNLM"/>
    </source>
</evidence>
<dbReference type="STRING" id="1071918.SAMN05421544_10423"/>
<dbReference type="OrthoDB" id="9802385at2"/>
<gene>
    <name evidence="1" type="ORF">SAMN05421544_10423</name>
</gene>
<name>A0A1G7ALM8_9FLAO</name>
<dbReference type="Proteomes" id="UP000198517">
    <property type="component" value="Unassembled WGS sequence"/>
</dbReference>
<dbReference type="EMBL" id="FNAS01000004">
    <property type="protein sequence ID" value="SDE15702.1"/>
    <property type="molecule type" value="Genomic_DNA"/>
</dbReference>
<evidence type="ECO:0000313" key="1">
    <source>
        <dbReference type="EMBL" id="SDE15702.1"/>
    </source>
</evidence>
<reference evidence="1 2" key="1">
    <citation type="submission" date="2016-10" db="EMBL/GenBank/DDBJ databases">
        <authorList>
            <person name="de Groot N.N."/>
        </authorList>
    </citation>
    <scope>NUCLEOTIDE SEQUENCE [LARGE SCALE GENOMIC DNA]</scope>
    <source>
        <strain evidence="1 2">DSM 24015</strain>
    </source>
</reference>
<dbReference type="AlphaFoldDB" id="A0A1G7ALM8"/>
<proteinExistence type="predicted"/>
<sequence length="142" mass="16551">MLERAIQIAVNAHKGQTDKAGKPYILHLVRVMEKGKTEEEKICGILHDLLEDTNWTISDLRKEGFSEEIINALQCVTKKDNEPYSEFISRISKNPLATKVKLNDLEDNMDKSRLNNINEKDLQRFEKYSIAYKFLKNKLRKI</sequence>
<accession>A0A1G7ALM8</accession>
<dbReference type="RefSeq" id="WP_092736079.1">
    <property type="nucleotide sequence ID" value="NZ_FNAS01000004.1"/>
</dbReference>
<dbReference type="Gene3D" id="1.10.3210.10">
    <property type="entry name" value="Hypothetical protein af1432"/>
    <property type="match status" value="1"/>
</dbReference>
<evidence type="ECO:0000313" key="2">
    <source>
        <dbReference type="Proteomes" id="UP000198517"/>
    </source>
</evidence>